<dbReference type="HOGENOM" id="CLU_003291_4_0_11"/>
<feature type="region of interest" description="Disordered" evidence="5">
    <location>
        <begin position="1"/>
        <end position="51"/>
    </location>
</feature>
<reference evidence="9" key="1">
    <citation type="submission" date="2009-02" db="EMBL/GenBank/DDBJ databases">
        <title>Annotation of Streptomyces viridochromogenes strain DSM 40736.</title>
        <authorList>
            <consortium name="The Broad Institute Genome Sequencing Platform"/>
            <consortium name="Broad Institute Microbial Sequencing Center"/>
            <person name="Fischbach M."/>
            <person name="Godfrey P."/>
            <person name="Ward D."/>
            <person name="Young S."/>
            <person name="Zeng Q."/>
            <person name="Koehrsen M."/>
            <person name="Alvarado L."/>
            <person name="Berlin A.M."/>
            <person name="Bochicchio J."/>
            <person name="Borenstein D."/>
            <person name="Chapman S.B."/>
            <person name="Chen Z."/>
            <person name="Engels R."/>
            <person name="Freedman E."/>
            <person name="Gellesch M."/>
            <person name="Goldberg J."/>
            <person name="Griggs A."/>
            <person name="Gujja S."/>
            <person name="Heilman E.R."/>
            <person name="Heiman D.I."/>
            <person name="Hepburn T.A."/>
            <person name="Howarth C."/>
            <person name="Jen D."/>
            <person name="Larson L."/>
            <person name="Lewis B."/>
            <person name="Mehta T."/>
            <person name="Park D."/>
            <person name="Pearson M."/>
            <person name="Richards J."/>
            <person name="Roberts A."/>
            <person name="Saif S."/>
            <person name="Shea T.D."/>
            <person name="Shenoy N."/>
            <person name="Sisk P."/>
            <person name="Stolte C."/>
            <person name="Sykes S.N."/>
            <person name="Thomson T."/>
            <person name="Walk T."/>
            <person name="White J."/>
            <person name="Yandava C."/>
            <person name="Straight P."/>
            <person name="Clardy J."/>
            <person name="Hung D."/>
            <person name="Kolter R."/>
            <person name="Mekalanos J."/>
            <person name="Walker S."/>
            <person name="Walsh C.T."/>
            <person name="Wieland-Brown L.C."/>
            <person name="Haas B."/>
            <person name="Nusbaum C."/>
            <person name="Birren B."/>
        </authorList>
    </citation>
    <scope>NUCLEOTIDE SEQUENCE [LARGE SCALE GENOMIC DNA]</scope>
    <source>
        <strain evidence="9">DSM 40736 / JCM 4977 / BCRC 1201 / Tue 494</strain>
    </source>
</reference>
<dbReference type="Pfam" id="PF14759">
    <property type="entry name" value="Reductase_C"/>
    <property type="match status" value="1"/>
</dbReference>
<dbReference type="Pfam" id="PF07992">
    <property type="entry name" value="Pyr_redox_2"/>
    <property type="match status" value="1"/>
</dbReference>
<dbReference type="GO" id="GO:0016651">
    <property type="term" value="F:oxidoreductase activity, acting on NAD(P)H"/>
    <property type="evidence" value="ECO:0007669"/>
    <property type="project" value="TreeGrafter"/>
</dbReference>
<dbReference type="InterPro" id="IPR016156">
    <property type="entry name" value="FAD/NAD-linked_Rdtase_dimer_sf"/>
</dbReference>
<name>D9XBP1_STRVT</name>
<accession>D9XBP1</accession>
<evidence type="ECO:0000313" key="8">
    <source>
        <dbReference type="EMBL" id="EFL36594.1"/>
    </source>
</evidence>
<dbReference type="PRINTS" id="PR00368">
    <property type="entry name" value="FADPNR"/>
</dbReference>
<dbReference type="SUPFAM" id="SSF51905">
    <property type="entry name" value="FAD/NAD(P)-binding domain"/>
    <property type="match status" value="2"/>
</dbReference>
<sequence>MHPPGRLARRRLAGGMRGRMPAACLEVQPQDRSRRRPAGQAPGAHARGLRRGRHDLCPAVHVGPEPASLHRRPAGRGRRVRTVAVVGASLAGLSAARSLRKQGYDGRLVVIGDEIHRPYDRPPLSKEFLAGGIGEADLALEPDDEDLRAEWLLGARAAGLATTPRAVRLTDGREVRADGIVIATGASARTLPGMEGLTGVHTLRTLDDARALRDELALGGRLVVIGGGFIGAEVASTAHALGLDATIVEAAPTPLAGPLGATMGSIVSALHTDHGVRLLCGVGVKGLSGETRVDAVLLEDGRSIPADIVVVGVGARPCVEWLQGSGVELGDGVTCGADGRTSLAGVVAVGDCASWYDPRAGTHRRVEHWTGARERPDAAVAALLSWGESEPGVPRPPYFWSDQYGVKIQFAGNAARADSVTIEEGTADDRNVLAVYRRAGHPVAVLGMNQPRLFTRWRKQLAAKAS</sequence>
<dbReference type="Gene3D" id="3.50.50.60">
    <property type="entry name" value="FAD/NAD(P)-binding domain"/>
    <property type="match status" value="2"/>
</dbReference>
<evidence type="ECO:0000259" key="7">
    <source>
        <dbReference type="Pfam" id="PF14759"/>
    </source>
</evidence>
<evidence type="ECO:0000256" key="2">
    <source>
        <dbReference type="ARBA" id="ARBA00022630"/>
    </source>
</evidence>
<dbReference type="InterPro" id="IPR050446">
    <property type="entry name" value="FAD-oxidoreductase/Apoptosis"/>
</dbReference>
<dbReference type="GO" id="GO:0005737">
    <property type="term" value="C:cytoplasm"/>
    <property type="evidence" value="ECO:0007669"/>
    <property type="project" value="TreeGrafter"/>
</dbReference>
<dbReference type="STRING" id="591159.SSQG_07112"/>
<evidence type="ECO:0000256" key="1">
    <source>
        <dbReference type="ARBA" id="ARBA00001974"/>
    </source>
</evidence>
<dbReference type="SUPFAM" id="SSF55424">
    <property type="entry name" value="FAD/NAD-linked reductases, dimerisation (C-terminal) domain"/>
    <property type="match status" value="1"/>
</dbReference>
<dbReference type="Proteomes" id="UP000004184">
    <property type="component" value="Unassembled WGS sequence"/>
</dbReference>
<comment type="cofactor">
    <cofactor evidence="1">
        <name>FAD</name>
        <dbReference type="ChEBI" id="CHEBI:57692"/>
    </cofactor>
</comment>
<organism evidence="8 9">
    <name type="scientific">Streptomyces viridochromogenes (strain DSM 40736 / JCM 4977 / BCRC 1201 / Tue 494)</name>
    <dbReference type="NCBI Taxonomy" id="591159"/>
    <lineage>
        <taxon>Bacteria</taxon>
        <taxon>Bacillati</taxon>
        <taxon>Actinomycetota</taxon>
        <taxon>Actinomycetes</taxon>
        <taxon>Kitasatosporales</taxon>
        <taxon>Streptomycetaceae</taxon>
        <taxon>Streptomyces</taxon>
    </lineage>
</organism>
<gene>
    <name evidence="8" type="ORF">SSQG_07112</name>
</gene>
<proteinExistence type="predicted"/>
<dbReference type="Gene3D" id="3.30.390.30">
    <property type="match status" value="1"/>
</dbReference>
<evidence type="ECO:0000256" key="5">
    <source>
        <dbReference type="SAM" id="MobiDB-lite"/>
    </source>
</evidence>
<dbReference type="InterPro" id="IPR028202">
    <property type="entry name" value="Reductase_C"/>
</dbReference>
<dbReference type="eggNOG" id="COG0446">
    <property type="taxonomic scope" value="Bacteria"/>
</dbReference>
<dbReference type="AlphaFoldDB" id="D9XBP1"/>
<feature type="region of interest" description="Disordered" evidence="5">
    <location>
        <begin position="57"/>
        <end position="76"/>
    </location>
</feature>
<dbReference type="PRINTS" id="PR00411">
    <property type="entry name" value="PNDRDTASEI"/>
</dbReference>
<keyword evidence="3" id="KW-0274">FAD</keyword>
<evidence type="ECO:0000256" key="3">
    <source>
        <dbReference type="ARBA" id="ARBA00022827"/>
    </source>
</evidence>
<keyword evidence="2" id="KW-0285">Flavoprotein</keyword>
<feature type="domain" description="Reductase C-terminal" evidence="7">
    <location>
        <begin position="398"/>
        <end position="465"/>
    </location>
</feature>
<dbReference type="InterPro" id="IPR036188">
    <property type="entry name" value="FAD/NAD-bd_sf"/>
</dbReference>
<evidence type="ECO:0000259" key="6">
    <source>
        <dbReference type="Pfam" id="PF07992"/>
    </source>
</evidence>
<evidence type="ECO:0000256" key="4">
    <source>
        <dbReference type="ARBA" id="ARBA00023002"/>
    </source>
</evidence>
<dbReference type="PANTHER" id="PTHR43557:SF2">
    <property type="entry name" value="RIESKE DOMAIN-CONTAINING PROTEIN-RELATED"/>
    <property type="match status" value="1"/>
</dbReference>
<keyword evidence="9" id="KW-1185">Reference proteome</keyword>
<dbReference type="EMBL" id="GG657757">
    <property type="protein sequence ID" value="EFL36594.1"/>
    <property type="molecule type" value="Genomic_DNA"/>
</dbReference>
<dbReference type="InterPro" id="IPR023753">
    <property type="entry name" value="FAD/NAD-binding_dom"/>
</dbReference>
<dbReference type="PANTHER" id="PTHR43557">
    <property type="entry name" value="APOPTOSIS-INDUCING FACTOR 1"/>
    <property type="match status" value="1"/>
</dbReference>
<protein>
    <submittedName>
        <fullName evidence="8">Ferredoxin-NAD(+) reductase</fullName>
    </submittedName>
</protein>
<evidence type="ECO:0000313" key="9">
    <source>
        <dbReference type="Proteomes" id="UP000004184"/>
    </source>
</evidence>
<feature type="domain" description="FAD/NAD(P)-binding" evidence="6">
    <location>
        <begin position="82"/>
        <end position="373"/>
    </location>
</feature>
<keyword evidence="4" id="KW-0560">Oxidoreductase</keyword>